<sequence length="300" mass="32166">MNARQESKLSMYNAVLTHIEANPAITATVPAFATVATSLRTVYNNIITAAQQEAQATTGITMDKSGTKTTLCEEAANIAAAVFAFAMEANNHELKEQVNYPVSKLQQTKDELLVPVCNNIHEKATANLASLANFGITAARLTAFQTLIDNYAALIPGPRNAVAIRAAARATLSTLFKQADDMIKLQMDKLALQFKPANNAFYNAFKNNRAVIDAASTSTMVKGVVVDMLTNLPVPSVAIQVVGQSYAATTNTNGEYEVKIPVPGVYNLSYSNNGYNNKTENNISVSLGQATTRNTQLAPL</sequence>
<dbReference type="Gene3D" id="2.60.40.1120">
    <property type="entry name" value="Carboxypeptidase-like, regulatory domain"/>
    <property type="match status" value="1"/>
</dbReference>
<keyword evidence="1" id="KW-0121">Carboxypeptidase</keyword>
<accession>A0A7G5XGR6</accession>
<dbReference type="Proteomes" id="UP000515344">
    <property type="component" value="Chromosome"/>
</dbReference>
<dbReference type="RefSeq" id="WP_182803056.1">
    <property type="nucleotide sequence ID" value="NZ_CP060007.1"/>
</dbReference>
<keyword evidence="2" id="KW-1185">Reference proteome</keyword>
<keyword evidence="1" id="KW-0378">Hydrolase</keyword>
<dbReference type="InterPro" id="IPR008969">
    <property type="entry name" value="CarboxyPept-like_regulatory"/>
</dbReference>
<protein>
    <submittedName>
        <fullName evidence="1">Carboxypeptidase regulatory-like domain-containing protein</fullName>
    </submittedName>
</protein>
<keyword evidence="1" id="KW-0645">Protease</keyword>
<dbReference type="AlphaFoldDB" id="A0A7G5XGR6"/>
<reference evidence="2" key="1">
    <citation type="submission" date="2020-08" db="EMBL/GenBank/DDBJ databases">
        <title>Lacibacter sp. S13-6-6 genome sequencing.</title>
        <authorList>
            <person name="Jin L."/>
        </authorList>
    </citation>
    <scope>NUCLEOTIDE SEQUENCE [LARGE SCALE GENOMIC DNA]</scope>
    <source>
        <strain evidence="2">S13-6-6</strain>
    </source>
</reference>
<evidence type="ECO:0000313" key="1">
    <source>
        <dbReference type="EMBL" id="QNA44669.1"/>
    </source>
</evidence>
<dbReference type="EMBL" id="CP060007">
    <property type="protein sequence ID" value="QNA44669.1"/>
    <property type="molecule type" value="Genomic_DNA"/>
</dbReference>
<gene>
    <name evidence="1" type="ORF">H4075_00285</name>
</gene>
<proteinExistence type="predicted"/>
<dbReference type="GO" id="GO:0004180">
    <property type="term" value="F:carboxypeptidase activity"/>
    <property type="evidence" value="ECO:0007669"/>
    <property type="project" value="UniProtKB-KW"/>
</dbReference>
<dbReference type="KEGG" id="lacs:H4075_00285"/>
<organism evidence="1 2">
    <name type="scientific">Lacibacter sediminis</name>
    <dbReference type="NCBI Taxonomy" id="2760713"/>
    <lineage>
        <taxon>Bacteria</taxon>
        <taxon>Pseudomonadati</taxon>
        <taxon>Bacteroidota</taxon>
        <taxon>Chitinophagia</taxon>
        <taxon>Chitinophagales</taxon>
        <taxon>Chitinophagaceae</taxon>
        <taxon>Lacibacter</taxon>
    </lineage>
</organism>
<dbReference type="Pfam" id="PF13620">
    <property type="entry name" value="CarboxypepD_reg"/>
    <property type="match status" value="1"/>
</dbReference>
<dbReference type="SUPFAM" id="SSF49464">
    <property type="entry name" value="Carboxypeptidase regulatory domain-like"/>
    <property type="match status" value="1"/>
</dbReference>
<evidence type="ECO:0000313" key="2">
    <source>
        <dbReference type="Proteomes" id="UP000515344"/>
    </source>
</evidence>
<name>A0A7G5XGR6_9BACT</name>